<organism evidence="18 19">
    <name type="scientific">Candidatus Roizmanbacteria bacterium GW2011_GWA2_37_7</name>
    <dbReference type="NCBI Taxonomy" id="1618481"/>
    <lineage>
        <taxon>Bacteria</taxon>
        <taxon>Candidatus Roizmaniibacteriota</taxon>
    </lineage>
</organism>
<dbReference type="Gene3D" id="3.30.43.10">
    <property type="entry name" value="Uridine Diphospho-n-acetylenolpyruvylglucosamine Reductase, domain 2"/>
    <property type="match status" value="1"/>
</dbReference>
<dbReference type="Gene3D" id="3.90.78.10">
    <property type="entry name" value="UDP-N-acetylenolpyruvoylglucosamine reductase, C-terminal domain"/>
    <property type="match status" value="1"/>
</dbReference>
<evidence type="ECO:0000256" key="15">
    <source>
        <dbReference type="ARBA" id="ARBA00048914"/>
    </source>
</evidence>
<dbReference type="InterPro" id="IPR016167">
    <property type="entry name" value="FAD-bd_PCMH_sub1"/>
</dbReference>
<dbReference type="Pfam" id="PF01565">
    <property type="entry name" value="FAD_binding_4"/>
    <property type="match status" value="1"/>
</dbReference>
<comment type="caution">
    <text evidence="18">The sequence shown here is derived from an EMBL/GenBank/DDBJ whole genome shotgun (WGS) entry which is preliminary data.</text>
</comment>
<evidence type="ECO:0000256" key="11">
    <source>
        <dbReference type="ARBA" id="ARBA00022984"/>
    </source>
</evidence>
<dbReference type="GO" id="GO:0008360">
    <property type="term" value="P:regulation of cell shape"/>
    <property type="evidence" value="ECO:0007669"/>
    <property type="project" value="UniProtKB-KW"/>
</dbReference>
<evidence type="ECO:0000256" key="14">
    <source>
        <dbReference type="ARBA" id="ARBA00023316"/>
    </source>
</evidence>
<dbReference type="GO" id="GO:0005829">
    <property type="term" value="C:cytosol"/>
    <property type="evidence" value="ECO:0007669"/>
    <property type="project" value="TreeGrafter"/>
</dbReference>
<keyword evidence="9 16" id="KW-0521">NADP</keyword>
<evidence type="ECO:0000256" key="16">
    <source>
        <dbReference type="HAMAP-Rule" id="MF_00037"/>
    </source>
</evidence>
<comment type="cofactor">
    <cofactor evidence="1 16">
        <name>FAD</name>
        <dbReference type="ChEBI" id="CHEBI:57692"/>
    </cofactor>
</comment>
<dbReference type="GO" id="GO:0071949">
    <property type="term" value="F:FAD binding"/>
    <property type="evidence" value="ECO:0007669"/>
    <property type="project" value="InterPro"/>
</dbReference>
<gene>
    <name evidence="16" type="primary">murB</name>
    <name evidence="18" type="ORF">US54_C0006G0014</name>
</gene>
<dbReference type="EC" id="1.3.1.98" evidence="16"/>
<keyword evidence="6 16" id="KW-0132">Cell division</keyword>
<dbReference type="InterPro" id="IPR016169">
    <property type="entry name" value="FAD-bd_PCMH_sub2"/>
</dbReference>
<evidence type="ECO:0000313" key="19">
    <source>
        <dbReference type="Proteomes" id="UP000034471"/>
    </source>
</evidence>
<dbReference type="EMBL" id="LBTJ01000006">
    <property type="protein sequence ID" value="KKQ38661.1"/>
    <property type="molecule type" value="Genomic_DNA"/>
</dbReference>
<dbReference type="GO" id="GO:0051301">
    <property type="term" value="P:cell division"/>
    <property type="evidence" value="ECO:0007669"/>
    <property type="project" value="UniProtKB-KW"/>
</dbReference>
<keyword evidence="7 16" id="KW-0285">Flavoprotein</keyword>
<evidence type="ECO:0000256" key="12">
    <source>
        <dbReference type="ARBA" id="ARBA00023002"/>
    </source>
</evidence>
<proteinExistence type="inferred from homology"/>
<evidence type="ECO:0000256" key="9">
    <source>
        <dbReference type="ARBA" id="ARBA00022857"/>
    </source>
</evidence>
<evidence type="ECO:0000256" key="3">
    <source>
        <dbReference type="ARBA" id="ARBA00004496"/>
    </source>
</evidence>
<dbReference type="PANTHER" id="PTHR21071">
    <property type="entry name" value="UDP-N-ACETYLENOLPYRUVOYLGLUCOSAMINE REDUCTASE"/>
    <property type="match status" value="1"/>
</dbReference>
<keyword evidence="10 16" id="KW-0133">Cell shape</keyword>
<protein>
    <recommendedName>
        <fullName evidence="16">UDP-N-acetylenolpyruvoylglucosamine reductase</fullName>
        <ecNumber evidence="16">1.3.1.98</ecNumber>
    </recommendedName>
    <alternativeName>
        <fullName evidence="16">UDP-N-acetylmuramate dehydrogenase</fullName>
    </alternativeName>
</protein>
<keyword evidence="12 16" id="KW-0560">Oxidoreductase</keyword>
<evidence type="ECO:0000313" key="18">
    <source>
        <dbReference type="EMBL" id="KKQ38661.1"/>
    </source>
</evidence>
<keyword evidence="14 16" id="KW-0961">Cell wall biogenesis/degradation</keyword>
<evidence type="ECO:0000256" key="6">
    <source>
        <dbReference type="ARBA" id="ARBA00022618"/>
    </source>
</evidence>
<feature type="active site" description="Proton donor" evidence="16">
    <location>
        <position position="232"/>
    </location>
</feature>
<keyword evidence="8 16" id="KW-0274">FAD</keyword>
<comment type="caution">
    <text evidence="16">Lacks conserved residue(s) required for the propagation of feature annotation.</text>
</comment>
<comment type="function">
    <text evidence="2 16">Cell wall formation.</text>
</comment>
<evidence type="ECO:0000259" key="17">
    <source>
        <dbReference type="PROSITE" id="PS51387"/>
    </source>
</evidence>
<evidence type="ECO:0000256" key="1">
    <source>
        <dbReference type="ARBA" id="ARBA00001974"/>
    </source>
</evidence>
<evidence type="ECO:0000256" key="2">
    <source>
        <dbReference type="ARBA" id="ARBA00003921"/>
    </source>
</evidence>
<dbReference type="PROSITE" id="PS51387">
    <property type="entry name" value="FAD_PCMH"/>
    <property type="match status" value="1"/>
</dbReference>
<feature type="active site" evidence="16">
    <location>
        <position position="312"/>
    </location>
</feature>
<evidence type="ECO:0000256" key="4">
    <source>
        <dbReference type="ARBA" id="ARBA00004752"/>
    </source>
</evidence>
<evidence type="ECO:0000256" key="8">
    <source>
        <dbReference type="ARBA" id="ARBA00022827"/>
    </source>
</evidence>
<evidence type="ECO:0000256" key="7">
    <source>
        <dbReference type="ARBA" id="ARBA00022630"/>
    </source>
</evidence>
<feature type="domain" description="FAD-binding PCMH-type" evidence="17">
    <location>
        <begin position="33"/>
        <end position="203"/>
    </location>
</feature>
<dbReference type="STRING" id="1618481.US54_C0006G0014"/>
<dbReference type="Pfam" id="PF02873">
    <property type="entry name" value="MurB_C"/>
    <property type="match status" value="1"/>
</dbReference>
<accession>A0A0G0KDK6</accession>
<evidence type="ECO:0000256" key="5">
    <source>
        <dbReference type="ARBA" id="ARBA00022490"/>
    </source>
</evidence>
<sequence>MQIRNVKYDVLDREFGDRLEKDKDLAAFFTLKMNTVAEYFFEPISIEDWRKVMSIVYEYDIPFLIVGGGSNIAVFQKRILGIVLRNRFISKSIEDESGQFVDLKLSSGYPMSMLVQETIDQGLSGFEYHYGLPGTLGGAIYMNSKWTRPLSYVSDSLLIATIMDRDGSVRKESRDYFDFAYDYSKLQDTGEIFLEGVFRLMKYDASELQKHAEEALRYRKDTQPFGVATGGCFFQNISQSEQEKYSLPTGSAGYLIDKAGLKGKRIGCFEVSKKHANFIINTGNGKAEDLRKLVNTVKSTVQQVYGIKLKEEVCFV</sequence>
<dbReference type="GO" id="GO:0008762">
    <property type="term" value="F:UDP-N-acetylmuramate dehydrogenase activity"/>
    <property type="evidence" value="ECO:0007669"/>
    <property type="project" value="UniProtKB-UniRule"/>
</dbReference>
<dbReference type="PATRIC" id="fig|1618481.3.peg.196"/>
<dbReference type="HAMAP" id="MF_00037">
    <property type="entry name" value="MurB"/>
    <property type="match status" value="1"/>
</dbReference>
<dbReference type="Gene3D" id="3.30.465.10">
    <property type="match status" value="1"/>
</dbReference>
<dbReference type="SUPFAM" id="SSF56176">
    <property type="entry name" value="FAD-binding/transporter-associated domain-like"/>
    <property type="match status" value="1"/>
</dbReference>
<evidence type="ECO:0000256" key="13">
    <source>
        <dbReference type="ARBA" id="ARBA00023306"/>
    </source>
</evidence>
<dbReference type="InterPro" id="IPR016166">
    <property type="entry name" value="FAD-bd_PCMH"/>
</dbReference>
<comment type="pathway">
    <text evidence="4 16">Cell wall biogenesis; peptidoglycan biosynthesis.</text>
</comment>
<comment type="similarity">
    <text evidence="16">Belongs to the MurB family.</text>
</comment>
<dbReference type="GO" id="GO:0071555">
    <property type="term" value="P:cell wall organization"/>
    <property type="evidence" value="ECO:0007669"/>
    <property type="project" value="UniProtKB-KW"/>
</dbReference>
<dbReference type="InterPro" id="IPR036635">
    <property type="entry name" value="MurB_C_sf"/>
</dbReference>
<evidence type="ECO:0000256" key="10">
    <source>
        <dbReference type="ARBA" id="ARBA00022960"/>
    </source>
</evidence>
<keyword evidence="5 16" id="KW-0963">Cytoplasm</keyword>
<dbReference type="SUPFAM" id="SSF56194">
    <property type="entry name" value="Uridine diphospho-N-Acetylenolpyruvylglucosamine reductase, MurB, C-terminal domain"/>
    <property type="match status" value="1"/>
</dbReference>
<name>A0A0G0KDK6_9BACT</name>
<keyword evidence="13 16" id="KW-0131">Cell cycle</keyword>
<reference evidence="18 19" key="1">
    <citation type="journal article" date="2015" name="Nature">
        <title>rRNA introns, odd ribosomes, and small enigmatic genomes across a large radiation of phyla.</title>
        <authorList>
            <person name="Brown C.T."/>
            <person name="Hug L.A."/>
            <person name="Thomas B.C."/>
            <person name="Sharon I."/>
            <person name="Castelle C.J."/>
            <person name="Singh A."/>
            <person name="Wilkins M.J."/>
            <person name="Williams K.H."/>
            <person name="Banfield J.F."/>
        </authorList>
    </citation>
    <scope>NUCLEOTIDE SEQUENCE [LARGE SCALE GENOMIC DNA]</scope>
</reference>
<comment type="catalytic activity">
    <reaction evidence="15 16">
        <text>UDP-N-acetyl-alpha-D-muramate + NADP(+) = UDP-N-acetyl-3-O-(1-carboxyvinyl)-alpha-D-glucosamine + NADPH + H(+)</text>
        <dbReference type="Rhea" id="RHEA:12248"/>
        <dbReference type="ChEBI" id="CHEBI:15378"/>
        <dbReference type="ChEBI" id="CHEBI:57783"/>
        <dbReference type="ChEBI" id="CHEBI:58349"/>
        <dbReference type="ChEBI" id="CHEBI:68483"/>
        <dbReference type="ChEBI" id="CHEBI:70757"/>
        <dbReference type="EC" id="1.3.1.98"/>
    </reaction>
</comment>
<dbReference type="PANTHER" id="PTHR21071:SF4">
    <property type="entry name" value="UDP-N-ACETYLENOLPYRUVOYLGLUCOSAMINE REDUCTASE"/>
    <property type="match status" value="1"/>
</dbReference>
<dbReference type="AlphaFoldDB" id="A0A0G0KDK6"/>
<dbReference type="NCBIfam" id="TIGR00179">
    <property type="entry name" value="murB"/>
    <property type="match status" value="1"/>
</dbReference>
<dbReference type="GO" id="GO:0009252">
    <property type="term" value="P:peptidoglycan biosynthetic process"/>
    <property type="evidence" value="ECO:0007669"/>
    <property type="project" value="UniProtKB-UniRule"/>
</dbReference>
<dbReference type="InterPro" id="IPR011601">
    <property type="entry name" value="MurB_C"/>
</dbReference>
<dbReference type="InterPro" id="IPR036318">
    <property type="entry name" value="FAD-bd_PCMH-like_sf"/>
</dbReference>
<dbReference type="InterPro" id="IPR003170">
    <property type="entry name" value="MurB"/>
</dbReference>
<dbReference type="InterPro" id="IPR006094">
    <property type="entry name" value="Oxid_FAD_bind_N"/>
</dbReference>
<dbReference type="UniPathway" id="UPA00219"/>
<keyword evidence="11 16" id="KW-0573">Peptidoglycan synthesis</keyword>
<comment type="subcellular location">
    <subcellularLocation>
        <location evidence="3 16">Cytoplasm</location>
    </subcellularLocation>
</comment>
<dbReference type="Proteomes" id="UP000034471">
    <property type="component" value="Unassembled WGS sequence"/>
</dbReference>